<keyword evidence="4" id="KW-1185">Reference proteome</keyword>
<dbReference type="GO" id="GO:0003677">
    <property type="term" value="F:DNA binding"/>
    <property type="evidence" value="ECO:0007669"/>
    <property type="project" value="UniProtKB-KW"/>
</dbReference>
<dbReference type="AlphaFoldDB" id="A0A4D7B8X3"/>
<dbReference type="OrthoDB" id="9805356at2"/>
<dbReference type="PANTHER" id="PTHR46797">
    <property type="entry name" value="HTH-TYPE TRANSCRIPTIONAL REGULATOR"/>
    <property type="match status" value="1"/>
</dbReference>
<protein>
    <submittedName>
        <fullName evidence="3">Cupin domain-containing protein</fullName>
    </submittedName>
</protein>
<dbReference type="Pfam" id="PF01381">
    <property type="entry name" value="HTH_3"/>
    <property type="match status" value="1"/>
</dbReference>
<dbReference type="SUPFAM" id="SSF51182">
    <property type="entry name" value="RmlC-like cupins"/>
    <property type="match status" value="1"/>
</dbReference>
<dbReference type="InterPro" id="IPR010982">
    <property type="entry name" value="Lambda_DNA-bd_dom_sf"/>
</dbReference>
<dbReference type="PROSITE" id="PS50943">
    <property type="entry name" value="HTH_CROC1"/>
    <property type="match status" value="1"/>
</dbReference>
<evidence type="ECO:0000259" key="2">
    <source>
        <dbReference type="PROSITE" id="PS50943"/>
    </source>
</evidence>
<dbReference type="Proteomes" id="UP000298781">
    <property type="component" value="Chromosome"/>
</dbReference>
<dbReference type="Pfam" id="PF07883">
    <property type="entry name" value="Cupin_2"/>
    <property type="match status" value="1"/>
</dbReference>
<reference evidence="3 4" key="1">
    <citation type="submission" date="2019-04" db="EMBL/GenBank/DDBJ databases">
        <title>Phreatobacter aquaticus sp. nov.</title>
        <authorList>
            <person name="Choi A."/>
        </authorList>
    </citation>
    <scope>NUCLEOTIDE SEQUENCE [LARGE SCALE GENOMIC DNA]</scope>
    <source>
        <strain evidence="3 4">KCTC 52518</strain>
    </source>
</reference>
<evidence type="ECO:0000313" key="3">
    <source>
        <dbReference type="EMBL" id="QCI66016.1"/>
    </source>
</evidence>
<dbReference type="InterPro" id="IPR011051">
    <property type="entry name" value="RmlC_Cupin_sf"/>
</dbReference>
<dbReference type="InterPro" id="IPR050807">
    <property type="entry name" value="TransReg_Diox_bact_type"/>
</dbReference>
<evidence type="ECO:0000313" key="4">
    <source>
        <dbReference type="Proteomes" id="UP000298781"/>
    </source>
</evidence>
<dbReference type="GO" id="GO:0005829">
    <property type="term" value="C:cytosol"/>
    <property type="evidence" value="ECO:0007669"/>
    <property type="project" value="TreeGrafter"/>
</dbReference>
<dbReference type="InterPro" id="IPR013096">
    <property type="entry name" value="Cupin_2"/>
</dbReference>
<dbReference type="KEGG" id="pstg:E8M01_18450"/>
<dbReference type="InterPro" id="IPR001387">
    <property type="entry name" value="Cro/C1-type_HTH"/>
</dbReference>
<dbReference type="Gene3D" id="1.10.260.40">
    <property type="entry name" value="lambda repressor-like DNA-binding domains"/>
    <property type="match status" value="1"/>
</dbReference>
<proteinExistence type="predicted"/>
<dbReference type="InterPro" id="IPR014710">
    <property type="entry name" value="RmlC-like_jellyroll"/>
</dbReference>
<dbReference type="PANTHER" id="PTHR46797:SF1">
    <property type="entry name" value="METHYLPHOSPHONATE SYNTHASE"/>
    <property type="match status" value="1"/>
</dbReference>
<dbReference type="GO" id="GO:0003700">
    <property type="term" value="F:DNA-binding transcription factor activity"/>
    <property type="evidence" value="ECO:0007669"/>
    <property type="project" value="TreeGrafter"/>
</dbReference>
<keyword evidence="1" id="KW-0238">DNA-binding</keyword>
<dbReference type="SUPFAM" id="SSF47413">
    <property type="entry name" value="lambda repressor-like DNA-binding domains"/>
    <property type="match status" value="1"/>
</dbReference>
<name>A0A4D7B8X3_9HYPH</name>
<organism evidence="3 4">
    <name type="scientific">Phreatobacter stygius</name>
    <dbReference type="NCBI Taxonomy" id="1940610"/>
    <lineage>
        <taxon>Bacteria</taxon>
        <taxon>Pseudomonadati</taxon>
        <taxon>Pseudomonadota</taxon>
        <taxon>Alphaproteobacteria</taxon>
        <taxon>Hyphomicrobiales</taxon>
        <taxon>Phreatobacteraceae</taxon>
        <taxon>Phreatobacter</taxon>
    </lineage>
</organism>
<sequence>MLPSVPIPPAGSAGCVVRNLALRARWVSLENLLSIFDELHGRQFLLTPTQSKEKLPNMKMQDDALLGLGARIRALREERGMKLKELADGAGLSDAFVSRLERGQVSSSVANLIQIAQVLEIGVGELFAAAPDQLRSDVTVHRIGDAGEAQAIPATGYRWSLFAGGMPNDDLEVFHLVFPRKNRMDLMVSHPGQEYCYVISGRIQFHVGAESFDLAPGEGIFLNSELPHRADNIGDDEARVLMVVAKSPLKTEHFDWWRVPTASQSMRQSKTKSG</sequence>
<evidence type="ECO:0000256" key="1">
    <source>
        <dbReference type="ARBA" id="ARBA00023125"/>
    </source>
</evidence>
<gene>
    <name evidence="3" type="ORF">E8M01_18450</name>
</gene>
<dbReference type="SMART" id="SM00530">
    <property type="entry name" value="HTH_XRE"/>
    <property type="match status" value="1"/>
</dbReference>
<accession>A0A4D7B8X3</accession>
<dbReference type="CDD" id="cd00093">
    <property type="entry name" value="HTH_XRE"/>
    <property type="match status" value="1"/>
</dbReference>
<dbReference type="EMBL" id="CP039690">
    <property type="protein sequence ID" value="QCI66016.1"/>
    <property type="molecule type" value="Genomic_DNA"/>
</dbReference>
<dbReference type="Gene3D" id="2.60.120.10">
    <property type="entry name" value="Jelly Rolls"/>
    <property type="match status" value="1"/>
</dbReference>
<dbReference type="CDD" id="cd02209">
    <property type="entry name" value="cupin_XRE_C"/>
    <property type="match status" value="1"/>
</dbReference>
<feature type="domain" description="HTH cro/C1-type" evidence="2">
    <location>
        <begin position="72"/>
        <end position="126"/>
    </location>
</feature>